<sequence>MAMESMACTLCSPVSSSSSSPPCTRLLLSPFSSFSFMSGRQVLQPRRQLVKRWLPPAQLWSSSSSSSSPQVRALEKISDVVQGHCVKDAQFKVIGIDSAQETVDARDNAGHYCCQQADDDFFAIWCQSCQALLTKALIMKGSATAALGLFLVSSQSALADEIIEAGVQEAPDLVANNTLSFLFIASFLGLSVLTIGVVYLSVQDFLEKRELESESKAVAQGKKSSATPEVVEAGQSGPRGFGGKRAKEKGKD</sequence>
<dbReference type="PANTHER" id="PTHR36735:SF1">
    <property type="entry name" value="TRANSMEMBRANE PROTEIN"/>
    <property type="match status" value="1"/>
</dbReference>
<dbReference type="Proteomes" id="UP001497444">
    <property type="component" value="Chromosome 13"/>
</dbReference>
<keyword evidence="4" id="KW-1185">Reference proteome</keyword>
<dbReference type="EMBL" id="OZ020108">
    <property type="protein sequence ID" value="CAK9261081.1"/>
    <property type="molecule type" value="Genomic_DNA"/>
</dbReference>
<organism evidence="3 4">
    <name type="scientific">Sphagnum jensenii</name>
    <dbReference type="NCBI Taxonomy" id="128206"/>
    <lineage>
        <taxon>Eukaryota</taxon>
        <taxon>Viridiplantae</taxon>
        <taxon>Streptophyta</taxon>
        <taxon>Embryophyta</taxon>
        <taxon>Bryophyta</taxon>
        <taxon>Sphagnophytina</taxon>
        <taxon>Sphagnopsida</taxon>
        <taxon>Sphagnales</taxon>
        <taxon>Sphagnaceae</taxon>
        <taxon>Sphagnum</taxon>
    </lineage>
</organism>
<dbReference type="PANTHER" id="PTHR36735">
    <property type="entry name" value="TRANSMEMBRANE PROTEIN"/>
    <property type="match status" value="1"/>
</dbReference>
<reference evidence="3" key="1">
    <citation type="submission" date="2024-02" db="EMBL/GenBank/DDBJ databases">
        <authorList>
            <consortium name="ELIXIR-Norway"/>
            <consortium name="Elixir Norway"/>
        </authorList>
    </citation>
    <scope>NUCLEOTIDE SEQUENCE</scope>
</reference>
<protein>
    <submittedName>
        <fullName evidence="3">Uncharacterized protein</fullName>
    </submittedName>
</protein>
<feature type="compositionally biased region" description="Basic residues" evidence="1">
    <location>
        <begin position="242"/>
        <end position="252"/>
    </location>
</feature>
<accession>A0ABP0W2U3</accession>
<keyword evidence="2" id="KW-1133">Transmembrane helix</keyword>
<evidence type="ECO:0000256" key="1">
    <source>
        <dbReference type="SAM" id="MobiDB-lite"/>
    </source>
</evidence>
<name>A0ABP0W2U3_9BRYO</name>
<evidence type="ECO:0000256" key="2">
    <source>
        <dbReference type="SAM" id="Phobius"/>
    </source>
</evidence>
<feature type="region of interest" description="Disordered" evidence="1">
    <location>
        <begin position="217"/>
        <end position="252"/>
    </location>
</feature>
<evidence type="ECO:0000313" key="4">
    <source>
        <dbReference type="Proteomes" id="UP001497444"/>
    </source>
</evidence>
<feature type="transmembrane region" description="Helical" evidence="2">
    <location>
        <begin position="181"/>
        <end position="202"/>
    </location>
</feature>
<proteinExistence type="predicted"/>
<keyword evidence="2" id="KW-0472">Membrane</keyword>
<gene>
    <name evidence="3" type="ORF">CSSPJE1EN1_LOCUS6559</name>
</gene>
<evidence type="ECO:0000313" key="3">
    <source>
        <dbReference type="EMBL" id="CAK9261081.1"/>
    </source>
</evidence>
<keyword evidence="2" id="KW-0812">Transmembrane</keyword>